<gene>
    <name evidence="3" type="ORF">CRD36_06180</name>
</gene>
<dbReference type="GO" id="GO:0035243">
    <property type="term" value="F:protein-arginine omega-N symmetric methyltransferase activity"/>
    <property type="evidence" value="ECO:0007669"/>
    <property type="project" value="TreeGrafter"/>
</dbReference>
<dbReference type="Proteomes" id="UP000229730">
    <property type="component" value="Unassembled WGS sequence"/>
</dbReference>
<dbReference type="PANTHER" id="PTHR12049:SF7">
    <property type="entry name" value="PROTEIN ARGININE METHYLTRANSFERASE NDUFAF7, MITOCHONDRIAL"/>
    <property type="match status" value="1"/>
</dbReference>
<dbReference type="Gene3D" id="3.40.50.12710">
    <property type="match status" value="1"/>
</dbReference>
<dbReference type="SUPFAM" id="SSF53335">
    <property type="entry name" value="S-adenosyl-L-methionine-dependent methyltransferases"/>
    <property type="match status" value="1"/>
</dbReference>
<evidence type="ECO:0000313" key="3">
    <source>
        <dbReference type="EMBL" id="PHZ86250.1"/>
    </source>
</evidence>
<dbReference type="InParanoid" id="A0A2G4YVI7"/>
<proteinExistence type="predicted"/>
<comment type="caution">
    <text evidence="3">The sequence shown here is derived from an EMBL/GenBank/DDBJ whole genome shotgun (WGS) entry which is preliminary data.</text>
</comment>
<dbReference type="AlphaFoldDB" id="A0A2G4YVI7"/>
<evidence type="ECO:0000256" key="1">
    <source>
        <dbReference type="ARBA" id="ARBA00022603"/>
    </source>
</evidence>
<keyword evidence="1 3" id="KW-0489">Methyltransferase</keyword>
<dbReference type="OrthoDB" id="9794208at2"/>
<accession>A0A2G4YVI7</accession>
<keyword evidence="4" id="KW-1185">Reference proteome</keyword>
<dbReference type="EMBL" id="PDEM01000009">
    <property type="protein sequence ID" value="PHZ86250.1"/>
    <property type="molecule type" value="Genomic_DNA"/>
</dbReference>
<organism evidence="3 4">
    <name type="scientific">Paremcibacter congregatus</name>
    <dbReference type="NCBI Taxonomy" id="2043170"/>
    <lineage>
        <taxon>Bacteria</taxon>
        <taxon>Pseudomonadati</taxon>
        <taxon>Pseudomonadota</taxon>
        <taxon>Alphaproteobacteria</taxon>
        <taxon>Emcibacterales</taxon>
        <taxon>Emcibacteraceae</taxon>
        <taxon>Paremcibacter</taxon>
    </lineage>
</organism>
<dbReference type="InterPro" id="IPR038375">
    <property type="entry name" value="NDUFAF7_sf"/>
</dbReference>
<evidence type="ECO:0000256" key="2">
    <source>
        <dbReference type="ARBA" id="ARBA00022679"/>
    </source>
</evidence>
<dbReference type="InterPro" id="IPR003788">
    <property type="entry name" value="NDUFAF7"/>
</dbReference>
<keyword evidence="2 3" id="KW-0808">Transferase</keyword>
<name>A0A2G4YVI7_9PROT</name>
<evidence type="ECO:0000313" key="4">
    <source>
        <dbReference type="Proteomes" id="UP000229730"/>
    </source>
</evidence>
<reference evidence="3 4" key="1">
    <citation type="submission" date="2017-10" db="EMBL/GenBank/DDBJ databases">
        <title>Frigbacter circumglobatus gen. nov. sp. nov., isolated from sediment cultured in situ.</title>
        <authorList>
            <person name="Zhao Z."/>
        </authorList>
    </citation>
    <scope>NUCLEOTIDE SEQUENCE [LARGE SCALE GENOMIC DNA]</scope>
    <source>
        <strain evidence="3 4">ZYL</strain>
    </source>
</reference>
<dbReference type="GO" id="GO:0032259">
    <property type="term" value="P:methylation"/>
    <property type="evidence" value="ECO:0007669"/>
    <property type="project" value="UniProtKB-KW"/>
</dbReference>
<dbReference type="PANTHER" id="PTHR12049">
    <property type="entry name" value="PROTEIN ARGININE METHYLTRANSFERASE NDUFAF7, MITOCHONDRIAL"/>
    <property type="match status" value="1"/>
</dbReference>
<dbReference type="InterPro" id="IPR029063">
    <property type="entry name" value="SAM-dependent_MTases_sf"/>
</dbReference>
<dbReference type="Pfam" id="PF02636">
    <property type="entry name" value="Methyltransf_28"/>
    <property type="match status" value="1"/>
</dbReference>
<dbReference type="RefSeq" id="WP_099471834.1">
    <property type="nucleotide sequence ID" value="NZ_CP041025.1"/>
</dbReference>
<sequence>MKTLDSYLVKLIKAQGPLSIAGYMAEALGNDRHGYYMKQDPFGAKGDFTTAPEISQMFGEMIGLWHATNWLNMGSPAEIHLIELGPGRGTLMQDALRAMKVVHGLREATRVHMVEMSPALRKIQQQNIPAELTPHWHNRIGDVFRQIDGAPVLLIANEFFDALPVRQFQKKDRGWHERLISLTQDEKLTLTLAPVPSPEKLIPAALHRAEEDSIAEICPVGENILMEISEYISKHGGAGIIADYGHDRHGTGDTLQALKSHEYCDILQDPGDADLTTHVNFQRLKEVAEEAGGRVYGPVGQGAFLKHLGIDARANTLMAQANATQKKDITAALHRLTDKAEMGHLFKVMALTDANLGGVIGFSTDEHK</sequence>
<protein>
    <submittedName>
        <fullName evidence="3">Methyltransferase</fullName>
    </submittedName>
</protein>